<keyword evidence="1" id="KW-0732">Signal</keyword>
<feature type="signal peptide" evidence="1">
    <location>
        <begin position="1"/>
        <end position="17"/>
    </location>
</feature>
<protein>
    <recommendedName>
        <fullName evidence="3">Secreted protein</fullName>
    </recommendedName>
</protein>
<evidence type="ECO:0008006" key="3">
    <source>
        <dbReference type="Google" id="ProtNLM"/>
    </source>
</evidence>
<evidence type="ECO:0000313" key="2">
    <source>
        <dbReference type="EMBL" id="CAG6695048.1"/>
    </source>
</evidence>
<reference evidence="2" key="1">
    <citation type="submission" date="2021-05" db="EMBL/GenBank/DDBJ databases">
        <authorList>
            <person name="Alioto T."/>
            <person name="Alioto T."/>
            <person name="Gomez Garrido J."/>
        </authorList>
    </citation>
    <scope>NUCLEOTIDE SEQUENCE</scope>
</reference>
<evidence type="ECO:0000256" key="1">
    <source>
        <dbReference type="SAM" id="SignalP"/>
    </source>
</evidence>
<dbReference type="EMBL" id="HBUF01321436">
    <property type="protein sequence ID" value="CAG6695048.1"/>
    <property type="molecule type" value="Transcribed_RNA"/>
</dbReference>
<dbReference type="AlphaFoldDB" id="A0A8D8TW89"/>
<accession>A0A8D8TW89</accession>
<sequence>MSPILTLFLLHVRYFLMSHVCLTPLVGYLQSSSGLSICFSYSGWLNTRGTTLSLPHWLILGPLSPRSFRICNPFAYRVSWTLLHLALSMLSVSATPPLKATPLLCI</sequence>
<feature type="chain" id="PRO_5034367989" description="Secreted protein" evidence="1">
    <location>
        <begin position="18"/>
        <end position="106"/>
    </location>
</feature>
<organism evidence="2">
    <name type="scientific">Cacopsylla melanoneura</name>
    <dbReference type="NCBI Taxonomy" id="428564"/>
    <lineage>
        <taxon>Eukaryota</taxon>
        <taxon>Metazoa</taxon>
        <taxon>Ecdysozoa</taxon>
        <taxon>Arthropoda</taxon>
        <taxon>Hexapoda</taxon>
        <taxon>Insecta</taxon>
        <taxon>Pterygota</taxon>
        <taxon>Neoptera</taxon>
        <taxon>Paraneoptera</taxon>
        <taxon>Hemiptera</taxon>
        <taxon>Sternorrhyncha</taxon>
        <taxon>Psylloidea</taxon>
        <taxon>Psyllidae</taxon>
        <taxon>Psyllinae</taxon>
        <taxon>Cacopsylla</taxon>
    </lineage>
</organism>
<proteinExistence type="predicted"/>
<name>A0A8D8TW89_9HEMI</name>